<evidence type="ECO:0000313" key="2">
    <source>
        <dbReference type="EMBL" id="BAO04747.1"/>
    </source>
</evidence>
<proteinExistence type="predicted"/>
<protein>
    <submittedName>
        <fullName evidence="2">Uncharacterized protein</fullName>
    </submittedName>
</protein>
<name>A0A060N4Q2_CLOBO</name>
<gene>
    <name evidence="2" type="ORF">CBO05P1_028</name>
</gene>
<dbReference type="Proteomes" id="UP000054164">
    <property type="component" value="Unassembled WGS sequence"/>
</dbReference>
<dbReference type="HOGENOM" id="CLU_1537396_0_0_9"/>
<sequence length="174" mass="20842">MSLYKTGKCDYCDEENQILRPSPFMADMSAMMCEYCWNETKKEYMDSNGEYIPDFDGKKEQYTEMKSNVKSKEDELKNKIREYLLNIKKNKRIKGITHYKIAKDFDIDEDLALELCIEFDKEGILTTQYYYDCDNCCNTEWFNDIRDMIPYTCSECGNKISEFDIFVKFKIRRN</sequence>
<feature type="coiled-coil region" evidence="1">
    <location>
        <begin position="59"/>
        <end position="86"/>
    </location>
</feature>
<dbReference type="AlphaFoldDB" id="A0A060N4Q2"/>
<accession>A0A060N4Q2</accession>
<evidence type="ECO:0000256" key="1">
    <source>
        <dbReference type="SAM" id="Coils"/>
    </source>
</evidence>
<organism evidence="2">
    <name type="scientific">Clostridium botulinum B str. Osaka05</name>
    <dbReference type="NCBI Taxonomy" id="1407017"/>
    <lineage>
        <taxon>Bacteria</taxon>
        <taxon>Bacillati</taxon>
        <taxon>Bacillota</taxon>
        <taxon>Clostridia</taxon>
        <taxon>Eubacteriales</taxon>
        <taxon>Clostridiaceae</taxon>
        <taxon>Clostridium</taxon>
    </lineage>
</organism>
<keyword evidence="1" id="KW-0175">Coiled coil</keyword>
<reference evidence="2" key="1">
    <citation type="submission" date="2013-10" db="EMBL/GenBank/DDBJ databases">
        <title>Draft genome sequence of Clostridium botulinum type B strain Osaka05.</title>
        <authorList>
            <person name="Sakaguchi Y."/>
            <person name="Hosomi K."/>
            <person name="Uchiyama J."/>
            <person name="Ogura Y."/>
            <person name="Sakaguchi M."/>
            <person name="Kohda T."/>
            <person name="Mukamoto M."/>
            <person name="Misawa N."/>
            <person name="Matsuzaki S."/>
            <person name="Hayashi T."/>
            <person name="Kozaki S."/>
        </authorList>
    </citation>
    <scope>NUCLEOTIDE SEQUENCE</scope>
    <source>
        <strain evidence="2">Osaka05</strain>
    </source>
</reference>
<dbReference type="EMBL" id="BA000058">
    <property type="protein sequence ID" value="BAO04747.1"/>
    <property type="molecule type" value="Genomic_DNA"/>
</dbReference>
<dbReference type="RefSeq" id="WP_043013388.1">
    <property type="nucleotide sequence ID" value="NZ_BA000058.1"/>
</dbReference>